<feature type="transmembrane region" description="Helical" evidence="8">
    <location>
        <begin position="301"/>
        <end position="319"/>
    </location>
</feature>
<evidence type="ECO:0000256" key="5">
    <source>
        <dbReference type="ARBA" id="ARBA00022840"/>
    </source>
</evidence>
<protein>
    <submittedName>
        <fullName evidence="11">ABC transporter family protein</fullName>
    </submittedName>
</protein>
<feature type="transmembrane region" description="Helical" evidence="8">
    <location>
        <begin position="38"/>
        <end position="61"/>
    </location>
</feature>
<dbReference type="Proteomes" id="UP000179807">
    <property type="component" value="Unassembled WGS sequence"/>
</dbReference>
<evidence type="ECO:0000256" key="7">
    <source>
        <dbReference type="ARBA" id="ARBA00023136"/>
    </source>
</evidence>
<keyword evidence="3 8" id="KW-0812">Transmembrane</keyword>
<dbReference type="GeneID" id="94847196"/>
<dbReference type="SUPFAM" id="SSF52540">
    <property type="entry name" value="P-loop containing nucleoside triphosphate hydrolases"/>
    <property type="match status" value="1"/>
</dbReference>
<dbReference type="PROSITE" id="PS50893">
    <property type="entry name" value="ABC_TRANSPORTER_2"/>
    <property type="match status" value="1"/>
</dbReference>
<comment type="subcellular location">
    <subcellularLocation>
        <location evidence="1">Membrane</location>
        <topology evidence="1">Multi-pass membrane protein</topology>
    </subcellularLocation>
</comment>
<dbReference type="PROSITE" id="PS00211">
    <property type="entry name" value="ABC_TRANSPORTER_1"/>
    <property type="match status" value="1"/>
</dbReference>
<dbReference type="Gene3D" id="3.40.50.300">
    <property type="entry name" value="P-loop containing nucleotide triphosphate hydrolases"/>
    <property type="match status" value="1"/>
</dbReference>
<feature type="domain" description="ABC transporter" evidence="9">
    <location>
        <begin position="371"/>
        <end position="620"/>
    </location>
</feature>
<evidence type="ECO:0000256" key="8">
    <source>
        <dbReference type="SAM" id="Phobius"/>
    </source>
</evidence>
<dbReference type="VEuPathDB" id="TrichDB:TRFO_39182"/>
<keyword evidence="6 8" id="KW-1133">Transmembrane helix</keyword>
<dbReference type="Pfam" id="PF00664">
    <property type="entry name" value="ABC_membrane"/>
    <property type="match status" value="1"/>
</dbReference>
<dbReference type="OrthoDB" id="6500128at2759"/>
<comment type="similarity">
    <text evidence="2">Belongs to the ABC transporter superfamily. ABCB family. Multidrug resistance exporter (TC 3.A.1.201) subfamily.</text>
</comment>
<evidence type="ECO:0000256" key="2">
    <source>
        <dbReference type="ARBA" id="ARBA00007577"/>
    </source>
</evidence>
<dbReference type="InterPro" id="IPR039421">
    <property type="entry name" value="Type_1_exporter"/>
</dbReference>
<keyword evidence="5" id="KW-0067">ATP-binding</keyword>
<dbReference type="RefSeq" id="XP_068347801.1">
    <property type="nucleotide sequence ID" value="XM_068512492.1"/>
</dbReference>
<evidence type="ECO:0000256" key="6">
    <source>
        <dbReference type="ARBA" id="ARBA00022989"/>
    </source>
</evidence>
<dbReference type="SUPFAM" id="SSF90123">
    <property type="entry name" value="ABC transporter transmembrane region"/>
    <property type="match status" value="1"/>
</dbReference>
<keyword evidence="12" id="KW-1185">Reference proteome</keyword>
<dbReference type="InterPro" id="IPR003593">
    <property type="entry name" value="AAA+_ATPase"/>
</dbReference>
<dbReference type="GO" id="GO:0090374">
    <property type="term" value="P:oligopeptide export from mitochondrion"/>
    <property type="evidence" value="ECO:0007669"/>
    <property type="project" value="TreeGrafter"/>
</dbReference>
<keyword evidence="4" id="KW-0547">Nucleotide-binding</keyword>
<feature type="transmembrane region" description="Helical" evidence="8">
    <location>
        <begin position="81"/>
        <end position="102"/>
    </location>
</feature>
<dbReference type="EMBL" id="MLAK01001301">
    <property type="protein sequence ID" value="OHS94664.1"/>
    <property type="molecule type" value="Genomic_DNA"/>
</dbReference>
<name>A0A1J4J627_9EUKA</name>
<keyword evidence="7 8" id="KW-0472">Membrane</keyword>
<evidence type="ECO:0000259" key="10">
    <source>
        <dbReference type="PROSITE" id="PS50929"/>
    </source>
</evidence>
<evidence type="ECO:0000313" key="11">
    <source>
        <dbReference type="EMBL" id="OHS94664.1"/>
    </source>
</evidence>
<evidence type="ECO:0000256" key="1">
    <source>
        <dbReference type="ARBA" id="ARBA00004141"/>
    </source>
</evidence>
<feature type="transmembrane region" description="Helical" evidence="8">
    <location>
        <begin position="171"/>
        <end position="198"/>
    </location>
</feature>
<dbReference type="PROSITE" id="PS50929">
    <property type="entry name" value="ABC_TM1F"/>
    <property type="match status" value="1"/>
</dbReference>
<dbReference type="InterPro" id="IPR036640">
    <property type="entry name" value="ABC1_TM_sf"/>
</dbReference>
<feature type="domain" description="ABC transmembrane type-1" evidence="10">
    <location>
        <begin position="45"/>
        <end position="327"/>
    </location>
</feature>
<evidence type="ECO:0000259" key="9">
    <source>
        <dbReference type="PROSITE" id="PS50893"/>
    </source>
</evidence>
<dbReference type="CDD" id="cd18577">
    <property type="entry name" value="ABC_6TM_Pgp_ABCB1_D1_like"/>
    <property type="match status" value="1"/>
</dbReference>
<gene>
    <name evidence="11" type="ORF">TRFO_39182</name>
</gene>
<accession>A0A1J4J627</accession>
<proteinExistence type="inferred from homology"/>
<dbReference type="InterPro" id="IPR027417">
    <property type="entry name" value="P-loop_NTPase"/>
</dbReference>
<dbReference type="Pfam" id="PF00005">
    <property type="entry name" value="ABC_tran"/>
    <property type="match status" value="1"/>
</dbReference>
<organism evidence="11 12">
    <name type="scientific">Tritrichomonas foetus</name>
    <dbReference type="NCBI Taxonomy" id="1144522"/>
    <lineage>
        <taxon>Eukaryota</taxon>
        <taxon>Metamonada</taxon>
        <taxon>Parabasalia</taxon>
        <taxon>Tritrichomonadida</taxon>
        <taxon>Tritrichomonadidae</taxon>
        <taxon>Tritrichomonas</taxon>
    </lineage>
</organism>
<sequence>MPPPGNTSVFKQQGSLDDMVERKGNEFLRMMKYFSNKAILIFTYLFAIIAGALPLLMSVFMGDMTNSFGTSGSIMPGLTKVIYKMIYFQIGNLVATALNFLFRTIANPYFMRDIRKNLYHSYMEQDIEYYDQVPTGVMVGRISQDATMIHEIFIDKICTTVQNLAQSIGGIILALVTIWECGLVGIGCVILSCIVYLVGEKAVDKIWVQYNQSSSEAANKAEEVMTSFRTIKSFDCELKEAENYKKSLTEVDKVFRKTSLVQGVKEFFISLILNGMTAGVLYYASYLIIRQPQKGYQAGDLFIILMSLSFATMGFSQAMTISDDVKKTLVSCAKVLDVIEREPKMKRKEGKNYIKVAEDNKHKIKSIQGKIEFRDVTFKYATAKNNAIEHLSFIINPGETVAFVGESGCGKSTTLQLIQRFYEIDSGQIFIDDVDVRELSPEFVRSQISIVPQSPVMFTMNIADNIAYGSNDVADKSKSKNKKKNDPRTREAEIAQSAQVGNAHNFIMEIPNNYQALVQQTSLSGGQKQRICISRAIMKNSPVLLLDEATAALDTESELLVQQSLEQFRKGKTAIMVAHRLATVINADRILVFQEGHIVEEGTHQELLTHDGIYADLVKFQLQ</sequence>
<dbReference type="GO" id="GO:0016887">
    <property type="term" value="F:ATP hydrolysis activity"/>
    <property type="evidence" value="ECO:0007669"/>
    <property type="project" value="InterPro"/>
</dbReference>
<dbReference type="AlphaFoldDB" id="A0A1J4J627"/>
<feature type="transmembrane region" description="Helical" evidence="8">
    <location>
        <begin position="267"/>
        <end position="289"/>
    </location>
</feature>
<dbReference type="InterPro" id="IPR003439">
    <property type="entry name" value="ABC_transporter-like_ATP-bd"/>
</dbReference>
<reference evidence="11" key="1">
    <citation type="submission" date="2016-10" db="EMBL/GenBank/DDBJ databases">
        <authorList>
            <person name="Benchimol M."/>
            <person name="Almeida L.G."/>
            <person name="Vasconcelos A.T."/>
            <person name="Perreira-Neves A."/>
            <person name="Rosa I.A."/>
            <person name="Tasca T."/>
            <person name="Bogo M.R."/>
            <person name="de Souza W."/>
        </authorList>
    </citation>
    <scope>NUCLEOTIDE SEQUENCE [LARGE SCALE GENOMIC DNA]</scope>
    <source>
        <strain evidence="11">K</strain>
    </source>
</reference>
<dbReference type="PANTHER" id="PTHR43394">
    <property type="entry name" value="ATP-DEPENDENT PERMEASE MDL1, MITOCHONDRIAL"/>
    <property type="match status" value="1"/>
</dbReference>
<dbReference type="GO" id="GO:0005743">
    <property type="term" value="C:mitochondrial inner membrane"/>
    <property type="evidence" value="ECO:0007669"/>
    <property type="project" value="TreeGrafter"/>
</dbReference>
<dbReference type="GO" id="GO:0005524">
    <property type="term" value="F:ATP binding"/>
    <property type="evidence" value="ECO:0007669"/>
    <property type="project" value="UniProtKB-KW"/>
</dbReference>
<evidence type="ECO:0000256" key="4">
    <source>
        <dbReference type="ARBA" id="ARBA00022741"/>
    </source>
</evidence>
<dbReference type="SMART" id="SM00382">
    <property type="entry name" value="AAA"/>
    <property type="match status" value="1"/>
</dbReference>
<dbReference type="GO" id="GO:0015421">
    <property type="term" value="F:ABC-type oligopeptide transporter activity"/>
    <property type="evidence" value="ECO:0007669"/>
    <property type="project" value="TreeGrafter"/>
</dbReference>
<dbReference type="InterPro" id="IPR011527">
    <property type="entry name" value="ABC1_TM_dom"/>
</dbReference>
<evidence type="ECO:0000313" key="12">
    <source>
        <dbReference type="Proteomes" id="UP000179807"/>
    </source>
</evidence>
<dbReference type="Gene3D" id="1.20.1560.10">
    <property type="entry name" value="ABC transporter type 1, transmembrane domain"/>
    <property type="match status" value="1"/>
</dbReference>
<dbReference type="PANTHER" id="PTHR43394:SF27">
    <property type="entry name" value="ATP-DEPENDENT TRANSLOCASE ABCB1-LIKE"/>
    <property type="match status" value="1"/>
</dbReference>
<comment type="caution">
    <text evidence="11">The sequence shown here is derived from an EMBL/GenBank/DDBJ whole genome shotgun (WGS) entry which is preliminary data.</text>
</comment>
<dbReference type="InterPro" id="IPR017871">
    <property type="entry name" value="ABC_transporter-like_CS"/>
</dbReference>
<evidence type="ECO:0000256" key="3">
    <source>
        <dbReference type="ARBA" id="ARBA00022692"/>
    </source>
</evidence>
<dbReference type="FunFam" id="3.40.50.300:FF:000218">
    <property type="entry name" value="Multidrug ABC transporter ATP-binding protein"/>
    <property type="match status" value="1"/>
</dbReference>